<reference evidence="4" key="1">
    <citation type="submission" date="2019-08" db="EMBL/GenBank/DDBJ databases">
        <authorList>
            <person name="Liu F."/>
        </authorList>
    </citation>
    <scope>NUCLEOTIDE SEQUENCE [LARGE SCALE GENOMIC DNA]</scope>
    <source>
        <strain evidence="4">PA1801</strain>
        <tissue evidence="4">Leaf</tissue>
    </source>
</reference>
<evidence type="ECO:0000256" key="2">
    <source>
        <dbReference type="ARBA" id="ARBA00022676"/>
    </source>
</evidence>
<evidence type="ECO:0000256" key="1">
    <source>
        <dbReference type="ARBA" id="ARBA00009995"/>
    </source>
</evidence>
<gene>
    <name evidence="4" type="ORF">EPI10_022245</name>
</gene>
<evidence type="ECO:0000256" key="3">
    <source>
        <dbReference type="ARBA" id="ARBA00022679"/>
    </source>
</evidence>
<dbReference type="Proteomes" id="UP000325315">
    <property type="component" value="Unassembled WGS sequence"/>
</dbReference>
<dbReference type="CDD" id="cd03784">
    <property type="entry name" value="GT1_Gtf-like"/>
    <property type="match status" value="1"/>
</dbReference>
<comment type="similarity">
    <text evidence="1">Belongs to the UDP-glycosyltransferase family.</text>
</comment>
<keyword evidence="3 4" id="KW-0808">Transferase</keyword>
<dbReference type="OrthoDB" id="5835829at2759"/>
<protein>
    <submittedName>
        <fullName evidence="4">UDP-glycosyltransferase 76F1-like</fullName>
    </submittedName>
</protein>
<dbReference type="AlphaFoldDB" id="A0A5B6WLH4"/>
<sequence>MDRQINSVEMEQRKGRRLVLFPLPLQGHINPMFDLANILHSRGFSITIIHTTFNSPNPSNYPHFTFRIISEDLPENNRCTKDLIAFVSMLNAICGPPFRDCLADLLSDSSEEPIACLISDAILYFTQDVANELKVPRMVLRTGAASSFCVFSSFPLLREKGYLPIQADSQLEEPIVELPPLRVKDLPVIHTNDPEDLYHVVVGMVEQSKASNGMIWNTFEELEGTSLATLHQKLGVPLFPIGPFHKCFAVTSSTTSSSLLTHDQSCISWLDKQDPKSVIYVSFGSLASISETQFLEIAWGLANSNQPFLWVVRPGLVHGSNWVEPLPNGFLETLGGKGHIVKRAPQQQVLAHPSVGAFWTHNGWNSTLESICEGVPMVCMPCFTDQKVNARYVSEVWGIGLQLEKELERGEIERTIKRLMVDKDGESIRERMLNLKEKSNLCLSESGSSKQALDSLVHHILSLESFTFHTH</sequence>
<dbReference type="GO" id="GO:0080044">
    <property type="term" value="F:quercetin 7-O-glucosyltransferase activity"/>
    <property type="evidence" value="ECO:0007669"/>
    <property type="project" value="TreeGrafter"/>
</dbReference>
<dbReference type="Pfam" id="PF00201">
    <property type="entry name" value="UDPGT"/>
    <property type="match status" value="1"/>
</dbReference>
<evidence type="ECO:0000313" key="5">
    <source>
        <dbReference type="Proteomes" id="UP000325315"/>
    </source>
</evidence>
<dbReference type="GO" id="GO:0080043">
    <property type="term" value="F:quercetin 3-O-glucosyltransferase activity"/>
    <property type="evidence" value="ECO:0007669"/>
    <property type="project" value="TreeGrafter"/>
</dbReference>
<dbReference type="SUPFAM" id="SSF53756">
    <property type="entry name" value="UDP-Glycosyltransferase/glycogen phosphorylase"/>
    <property type="match status" value="1"/>
</dbReference>
<dbReference type="InterPro" id="IPR002213">
    <property type="entry name" value="UDP_glucos_trans"/>
</dbReference>
<name>A0A5B6WLH4_9ROSI</name>
<dbReference type="FunFam" id="3.40.50.2000:FF:000060">
    <property type="entry name" value="Glycosyltransferase"/>
    <property type="match status" value="1"/>
</dbReference>
<keyword evidence="2" id="KW-0328">Glycosyltransferase</keyword>
<evidence type="ECO:0000313" key="4">
    <source>
        <dbReference type="EMBL" id="KAA3481917.1"/>
    </source>
</evidence>
<dbReference type="PANTHER" id="PTHR11926:SF1374">
    <property type="entry name" value="UDP-GLYCOSYLTRANSFERASE 76F1-RELATED"/>
    <property type="match status" value="1"/>
</dbReference>
<dbReference type="Gene3D" id="3.40.50.2000">
    <property type="entry name" value="Glycogen Phosphorylase B"/>
    <property type="match status" value="2"/>
</dbReference>
<comment type="caution">
    <text evidence="4">The sequence shown here is derived from an EMBL/GenBank/DDBJ whole genome shotgun (WGS) entry which is preliminary data.</text>
</comment>
<proteinExistence type="inferred from homology"/>
<dbReference type="FunFam" id="3.40.50.2000:FF:000120">
    <property type="entry name" value="UDP-glycosyltransferase 76C1"/>
    <property type="match status" value="1"/>
</dbReference>
<keyword evidence="5" id="KW-1185">Reference proteome</keyword>
<accession>A0A5B6WLH4</accession>
<organism evidence="4 5">
    <name type="scientific">Gossypium australe</name>
    <dbReference type="NCBI Taxonomy" id="47621"/>
    <lineage>
        <taxon>Eukaryota</taxon>
        <taxon>Viridiplantae</taxon>
        <taxon>Streptophyta</taxon>
        <taxon>Embryophyta</taxon>
        <taxon>Tracheophyta</taxon>
        <taxon>Spermatophyta</taxon>
        <taxon>Magnoliopsida</taxon>
        <taxon>eudicotyledons</taxon>
        <taxon>Gunneridae</taxon>
        <taxon>Pentapetalae</taxon>
        <taxon>rosids</taxon>
        <taxon>malvids</taxon>
        <taxon>Malvales</taxon>
        <taxon>Malvaceae</taxon>
        <taxon>Malvoideae</taxon>
        <taxon>Gossypium</taxon>
    </lineage>
</organism>
<dbReference type="PANTHER" id="PTHR11926">
    <property type="entry name" value="GLUCOSYL/GLUCURONOSYL TRANSFERASES"/>
    <property type="match status" value="1"/>
</dbReference>
<dbReference type="EMBL" id="SMMG02000003">
    <property type="protein sequence ID" value="KAA3481917.1"/>
    <property type="molecule type" value="Genomic_DNA"/>
</dbReference>